<proteinExistence type="predicted"/>
<dbReference type="Proteomes" id="UP000752171">
    <property type="component" value="Unassembled WGS sequence"/>
</dbReference>
<feature type="non-terminal residue" evidence="2">
    <location>
        <position position="1"/>
    </location>
</feature>
<comment type="caution">
    <text evidence="2">The sequence shown here is derived from an EMBL/GenBank/DDBJ whole genome shotgun (WGS) entry which is preliminary data.</text>
</comment>
<accession>A0A8T2M3Q9</accession>
<organism evidence="2 3">
    <name type="scientific">Astyanax mexicanus</name>
    <name type="common">Blind cave fish</name>
    <name type="synonym">Astyanax fasciatus mexicanus</name>
    <dbReference type="NCBI Taxonomy" id="7994"/>
    <lineage>
        <taxon>Eukaryota</taxon>
        <taxon>Metazoa</taxon>
        <taxon>Chordata</taxon>
        <taxon>Craniata</taxon>
        <taxon>Vertebrata</taxon>
        <taxon>Euteleostomi</taxon>
        <taxon>Actinopterygii</taxon>
        <taxon>Neopterygii</taxon>
        <taxon>Teleostei</taxon>
        <taxon>Ostariophysi</taxon>
        <taxon>Characiformes</taxon>
        <taxon>Characoidei</taxon>
        <taxon>Acestrorhamphidae</taxon>
        <taxon>Acestrorhamphinae</taxon>
        <taxon>Astyanax</taxon>
    </lineage>
</organism>
<sequence length="269" mass="31569">MNTFEKKIIQRLHKSTKLKDKSYIGWLRQVHCKPGGHLHAKKALVLQLDEEKKRAAKFCLPRWPPIISIMLRERRKRARRELEWVQAVQASASKLPRSRPDPRSGGTESRGGSQFCPPHWPPVISQKEMMKRSWFLRELERARLAQAKKRRRRASKPAKVTRATVWRRKRSLEEDKKVLQKIRYVYTQKPPGILCHLCGQPRRMEFGHVTYKGKSFCSTASGQSAPDWLAEQKWVDGSCRGRNVPRTTAWNTQKRRQREQEAEEFGVRL</sequence>
<gene>
    <name evidence="2" type="ORF">AMEX_G6135</name>
</gene>
<evidence type="ECO:0000313" key="2">
    <source>
        <dbReference type="EMBL" id="KAG9278290.1"/>
    </source>
</evidence>
<name>A0A8T2M3Q9_ASTMX</name>
<evidence type="ECO:0000313" key="3">
    <source>
        <dbReference type="Proteomes" id="UP000752171"/>
    </source>
</evidence>
<evidence type="ECO:0000256" key="1">
    <source>
        <dbReference type="SAM" id="MobiDB-lite"/>
    </source>
</evidence>
<feature type="region of interest" description="Disordered" evidence="1">
    <location>
        <begin position="93"/>
        <end position="118"/>
    </location>
</feature>
<dbReference type="EMBL" id="JAICCE010000004">
    <property type="protein sequence ID" value="KAG9278290.1"/>
    <property type="molecule type" value="Genomic_DNA"/>
</dbReference>
<dbReference type="AlphaFoldDB" id="A0A8T2M3Q9"/>
<feature type="region of interest" description="Disordered" evidence="1">
    <location>
        <begin position="250"/>
        <end position="269"/>
    </location>
</feature>
<reference evidence="2 3" key="1">
    <citation type="submission" date="2021-07" db="EMBL/GenBank/DDBJ databases">
        <authorList>
            <person name="Imarazene B."/>
            <person name="Zahm M."/>
            <person name="Klopp C."/>
            <person name="Cabau C."/>
            <person name="Beille S."/>
            <person name="Jouanno E."/>
            <person name="Castinel A."/>
            <person name="Lluch J."/>
            <person name="Gil L."/>
            <person name="Kuchtly C."/>
            <person name="Lopez Roques C."/>
            <person name="Donnadieu C."/>
            <person name="Parrinello H."/>
            <person name="Journot L."/>
            <person name="Du K."/>
            <person name="Schartl M."/>
            <person name="Retaux S."/>
            <person name="Guiguen Y."/>
        </authorList>
    </citation>
    <scope>NUCLEOTIDE SEQUENCE [LARGE SCALE GENOMIC DNA]</scope>
    <source>
        <strain evidence="2">Pach_M1</strain>
        <tissue evidence="2">Testis</tissue>
    </source>
</reference>
<protein>
    <submittedName>
        <fullName evidence="2">Uncharacterized protein</fullName>
    </submittedName>
</protein>